<feature type="transmembrane region" description="Helical" evidence="2">
    <location>
        <begin position="120"/>
        <end position="141"/>
    </location>
</feature>
<keyword evidence="2" id="KW-0812">Transmembrane</keyword>
<feature type="transmembrane region" description="Helical" evidence="2">
    <location>
        <begin position="86"/>
        <end position="111"/>
    </location>
</feature>
<accession>A0A2T5V193</accession>
<reference evidence="3 4" key="1">
    <citation type="submission" date="2018-04" db="EMBL/GenBank/DDBJ databases">
        <title>Genomic Encyclopedia of Archaeal and Bacterial Type Strains, Phase II (KMG-II): from individual species to whole genera.</title>
        <authorList>
            <person name="Goeker M."/>
        </authorList>
    </citation>
    <scope>NUCLEOTIDE SEQUENCE [LARGE SCALE GENOMIC DNA]</scope>
    <source>
        <strain evidence="3 4">DSM 23382</strain>
    </source>
</reference>
<keyword evidence="4" id="KW-1185">Reference proteome</keyword>
<keyword evidence="2" id="KW-0472">Membrane</keyword>
<evidence type="ECO:0000313" key="4">
    <source>
        <dbReference type="Proteomes" id="UP000244081"/>
    </source>
</evidence>
<feature type="transmembrane region" description="Helical" evidence="2">
    <location>
        <begin position="170"/>
        <end position="197"/>
    </location>
</feature>
<feature type="transmembrane region" description="Helical" evidence="2">
    <location>
        <begin position="50"/>
        <end position="74"/>
    </location>
</feature>
<name>A0A2T5V193_9HYPH</name>
<protein>
    <submittedName>
        <fullName evidence="3">Uncharacterized protein</fullName>
    </submittedName>
</protein>
<sequence length="229" mass="25253">MRLLPLTQRFPNLSCVNSAGMTVQPASPVVAPIERRGSDRRKPSTPLVRLLTRLALMALGWGAAVALIAFSRLVGDDRAIDGRMATILAIFFSGGVIGAVTAFPTAVILVIRRPQKSARFAAMVVSLTLGTVGFTGFLFYLHFNRYYAAWHAEPFTHDWLWQTLFTGAQAVYIFAVTGLPLLFPAGIPLLFVAGLMFSRTDGRRGWRPQDGRLPRKDRRGDGKAPRRQL</sequence>
<evidence type="ECO:0000256" key="2">
    <source>
        <dbReference type="SAM" id="Phobius"/>
    </source>
</evidence>
<dbReference type="Proteomes" id="UP000244081">
    <property type="component" value="Unassembled WGS sequence"/>
</dbReference>
<dbReference type="AlphaFoldDB" id="A0A2T5V193"/>
<evidence type="ECO:0000256" key="1">
    <source>
        <dbReference type="SAM" id="MobiDB-lite"/>
    </source>
</evidence>
<comment type="caution">
    <text evidence="3">The sequence shown here is derived from an EMBL/GenBank/DDBJ whole genome shotgun (WGS) entry which is preliminary data.</text>
</comment>
<keyword evidence="2" id="KW-1133">Transmembrane helix</keyword>
<evidence type="ECO:0000313" key="3">
    <source>
        <dbReference type="EMBL" id="PTW57531.1"/>
    </source>
</evidence>
<feature type="region of interest" description="Disordered" evidence="1">
    <location>
        <begin position="202"/>
        <end position="229"/>
    </location>
</feature>
<dbReference type="EMBL" id="QAYG01000010">
    <property type="protein sequence ID" value="PTW57531.1"/>
    <property type="molecule type" value="Genomic_DNA"/>
</dbReference>
<gene>
    <name evidence="3" type="ORF">C8N35_11010</name>
</gene>
<organism evidence="3 4">
    <name type="scientific">Breoghania corrubedonensis</name>
    <dbReference type="NCBI Taxonomy" id="665038"/>
    <lineage>
        <taxon>Bacteria</taxon>
        <taxon>Pseudomonadati</taxon>
        <taxon>Pseudomonadota</taxon>
        <taxon>Alphaproteobacteria</taxon>
        <taxon>Hyphomicrobiales</taxon>
        <taxon>Stappiaceae</taxon>
        <taxon>Breoghania</taxon>
    </lineage>
</organism>
<proteinExistence type="predicted"/>